<organism evidence="1">
    <name type="scientific">marine sediment metagenome</name>
    <dbReference type="NCBI Taxonomy" id="412755"/>
    <lineage>
        <taxon>unclassified sequences</taxon>
        <taxon>metagenomes</taxon>
        <taxon>ecological metagenomes</taxon>
    </lineage>
</organism>
<evidence type="ECO:0000313" key="2">
    <source>
        <dbReference type="EMBL" id="KKN06171.1"/>
    </source>
</evidence>
<evidence type="ECO:0000313" key="1">
    <source>
        <dbReference type="EMBL" id="KKM61056.1"/>
    </source>
</evidence>
<proteinExistence type="predicted"/>
<dbReference type="AlphaFoldDB" id="A0A0F9JFH6"/>
<accession>A0A0F9JFH6</accession>
<dbReference type="EMBL" id="LAZR01004720">
    <property type="protein sequence ID" value="KKN06171.1"/>
    <property type="molecule type" value="Genomic_DNA"/>
</dbReference>
<sequence length="186" mass="19834">MAGTYYQAIAEGQRSGQAGRVVPSGSGRNITYRFVPSGGSRGGGSGGVPNQYTDFLADFQKREEGARTSNLARETEIRGTYDELINQDQGAFRTAGLADIERGKTQAVGAGTQQLISSGLYGTTTAAALPVQAEGQAARSRLKLEDIIQQRTNELKLGKAGFVERIDQPYPDYGLLVKAMAAQGQR</sequence>
<name>A0A0F9JFH6_9ZZZZ</name>
<protein>
    <submittedName>
        <fullName evidence="1">Uncharacterized protein</fullName>
    </submittedName>
</protein>
<gene>
    <name evidence="2" type="ORF">LCGC14_1080090</name>
    <name evidence="1" type="ORF">LCGC14_1535610</name>
</gene>
<reference evidence="1" key="1">
    <citation type="journal article" date="2015" name="Nature">
        <title>Complex archaea that bridge the gap between prokaryotes and eukaryotes.</title>
        <authorList>
            <person name="Spang A."/>
            <person name="Saw J.H."/>
            <person name="Jorgensen S.L."/>
            <person name="Zaremba-Niedzwiedzka K."/>
            <person name="Martijn J."/>
            <person name="Lind A.E."/>
            <person name="van Eijk R."/>
            <person name="Schleper C."/>
            <person name="Guy L."/>
            <person name="Ettema T.J."/>
        </authorList>
    </citation>
    <scope>NUCLEOTIDE SEQUENCE</scope>
</reference>
<comment type="caution">
    <text evidence="1">The sequence shown here is derived from an EMBL/GenBank/DDBJ whole genome shotgun (WGS) entry which is preliminary data.</text>
</comment>
<dbReference type="EMBL" id="LAZR01011561">
    <property type="protein sequence ID" value="KKM61056.1"/>
    <property type="molecule type" value="Genomic_DNA"/>
</dbReference>